<dbReference type="AlphaFoldDB" id="A0A227JH37"/>
<protein>
    <submittedName>
        <fullName evidence="1">Uncharacterized protein</fullName>
    </submittedName>
</protein>
<name>A0A227JH37_VIBPH</name>
<gene>
    <name evidence="1" type="ORF">CA163_02505</name>
</gene>
<comment type="caution">
    <text evidence="1">The sequence shown here is derived from an EMBL/GenBank/DDBJ whole genome shotgun (WGS) entry which is preliminary data.</text>
</comment>
<organism evidence="1 2">
    <name type="scientific">Vibrio parahaemolyticus</name>
    <dbReference type="NCBI Taxonomy" id="670"/>
    <lineage>
        <taxon>Bacteria</taxon>
        <taxon>Pseudomonadati</taxon>
        <taxon>Pseudomonadota</taxon>
        <taxon>Gammaproteobacteria</taxon>
        <taxon>Vibrionales</taxon>
        <taxon>Vibrionaceae</taxon>
        <taxon>Vibrio</taxon>
    </lineage>
</organism>
<reference evidence="1 2" key="1">
    <citation type="journal article" date="2017" name="Appl. Environ. Microbiol.">
        <title>Parallel evolution of two clades of a major Atlantic endemic Vibrio parahaemolyticus pathogen lineage by independent acquisition of related pathogenicity islands.</title>
        <authorList>
            <person name="Xu F."/>
            <person name="Gonzalez-Escalona N."/>
            <person name="Drees K.P."/>
            <person name="Sebra R.P."/>
            <person name="Cooper V.S."/>
            <person name="Jones S.H."/>
            <person name="Whistler C.A."/>
        </authorList>
    </citation>
    <scope>NUCLEOTIDE SEQUENCE [LARGE SCALE GENOMIC DNA]</scope>
    <source>
        <strain evidence="1 2">MAVP-3</strain>
    </source>
</reference>
<evidence type="ECO:0000313" key="1">
    <source>
        <dbReference type="EMBL" id="OXE34399.1"/>
    </source>
</evidence>
<dbReference type="STRING" id="670.ACZ92_17395"/>
<proteinExistence type="predicted"/>
<accession>A0A227JH37</accession>
<evidence type="ECO:0000313" key="2">
    <source>
        <dbReference type="Proteomes" id="UP000214596"/>
    </source>
</evidence>
<dbReference type="Proteomes" id="UP000214596">
    <property type="component" value="Unassembled WGS sequence"/>
</dbReference>
<sequence length="389" mass="45868">MQWLWHCVTHTLTRRYRVLLIFVNVMNYISQIEEAKDYIIRKIDESDYPLGHPFKDERFRNDFHCHLLAVFMVIGKGKFIVDDLIEKKLSGNVSGKFDFNSFQEGLGEFNVLYYMFFGLMFSKDFPHIQLKDLFYEPNALVENKVLEFVFKATSNGEDCYVATEVKTIATAPEYREVKAIKSGNKVVKPYFKDVDLDVLKDREDYDSLIFLEQSTHSRQIAKNIKNINKKFEKKERVLNIGVIIFQYATSFDEMYAYLFHPTLGIYTRNPLHFENIDALVVFSMTPAPDPSLNDLYEKNHVQTICLTNELWKTDMLKCLRFDNYMFKNGKVVELVRPYIDEEFGVFTLELQHDVLFYINEKDDREAAIKLAETLNAKLPKLKERYIPRE</sequence>
<dbReference type="EMBL" id="NIXT01000067">
    <property type="protein sequence ID" value="OXE34399.1"/>
    <property type="molecule type" value="Genomic_DNA"/>
</dbReference>